<proteinExistence type="predicted"/>
<reference evidence="2" key="1">
    <citation type="submission" date="2016-01" db="EMBL/GenBank/DDBJ databases">
        <authorList>
            <person name="Mitreva M."/>
            <person name="Pepin K.H."/>
            <person name="Mihindukulasuriya K.A."/>
            <person name="Fulton R."/>
            <person name="Fronick C."/>
            <person name="O'Laughlin M."/>
            <person name="Miner T."/>
            <person name="Herter B."/>
            <person name="Rosa B.A."/>
            <person name="Cordes M."/>
            <person name="Tomlinson C."/>
            <person name="Wollam A."/>
            <person name="Palsikar V.B."/>
            <person name="Mardis E.R."/>
            <person name="Wilson R.K."/>
        </authorList>
    </citation>
    <scope>NUCLEOTIDE SEQUENCE [LARGE SCALE GENOMIC DNA]</scope>
    <source>
        <strain evidence="2">KA00185</strain>
    </source>
</reference>
<dbReference type="AlphaFoldDB" id="A0A134AA32"/>
<dbReference type="Proteomes" id="UP000070483">
    <property type="component" value="Unassembled WGS sequence"/>
</dbReference>
<dbReference type="OrthoDB" id="80680at2"/>
<dbReference type="RefSeq" id="WP_060918077.1">
    <property type="nucleotide sequence ID" value="NZ_KQ960078.1"/>
</dbReference>
<organism evidence="1 2">
    <name type="scientific">Leptotrichia wadei</name>
    <dbReference type="NCBI Taxonomy" id="157687"/>
    <lineage>
        <taxon>Bacteria</taxon>
        <taxon>Fusobacteriati</taxon>
        <taxon>Fusobacteriota</taxon>
        <taxon>Fusobacteriia</taxon>
        <taxon>Fusobacteriales</taxon>
        <taxon>Leptotrichiaceae</taxon>
        <taxon>Leptotrichia</taxon>
    </lineage>
</organism>
<evidence type="ECO:0000313" key="2">
    <source>
        <dbReference type="Proteomes" id="UP000070483"/>
    </source>
</evidence>
<accession>A0A134AA32</accession>
<sequence length="156" mass="18853">MEIWILSHGYDYGDVYDKYKWNEEARFLGAYYSREEGLKALEKYKKIKGFCSHLDGFWLEKCHLDKYAGWEGGYVTYYREDDVEIDNSKNQKLYVLSHFYYTGKDKIKEKHRILSVCLSKLEARKKIKEYQKIEGFSSHISNFYIEEYILDEEKNK</sequence>
<keyword evidence="2" id="KW-1185">Reference proteome</keyword>
<name>A0A134AA32_9FUSO</name>
<comment type="caution">
    <text evidence="1">The sequence shown here is derived from an EMBL/GenBank/DDBJ whole genome shotgun (WGS) entry which is preliminary data.</text>
</comment>
<evidence type="ECO:0000313" key="1">
    <source>
        <dbReference type="EMBL" id="KXB64554.1"/>
    </source>
</evidence>
<dbReference type="STRING" id="157687.HMPREF3180_01381"/>
<dbReference type="EMBL" id="LSDD01000096">
    <property type="protein sequence ID" value="KXB64554.1"/>
    <property type="molecule type" value="Genomic_DNA"/>
</dbReference>
<gene>
    <name evidence="1" type="ORF">HMPREF3180_01381</name>
</gene>
<protein>
    <submittedName>
        <fullName evidence="1">Uncharacterized protein</fullName>
    </submittedName>
</protein>
<dbReference type="PATRIC" id="fig|157687.3.peg.1377"/>